<accession>A0AB34J811</accession>
<proteinExistence type="predicted"/>
<sequence length="283" mass="31394">MPHTRRHTPPLRCEAQGDPEYTLISTGLLAELLECPKAASGTPSLPPLHNRYFALRHGQSEANVEGVISSLPSVGTTKHGLTPLGRIQARRAATSLIDAVGREHLDNLYFYASDFTRAWQTAEETLAGVANLMQFENALLCDVDGCRQDDAAASEVPKCLSRGVKRTELLRERWFGELDGTKLVNYNKVWPRDLVSAKHTNCGVESVESVATRVREFVLETEARHKGCSIVLVSHADTLQISQCYVAGVDCRTFSQYRFQNAEVRKLEQTAESLPKPIPLSYL</sequence>
<reference evidence="1 2" key="1">
    <citation type="journal article" date="2024" name="Science">
        <title>Giant polyketide synthase enzymes in the biosynthesis of giant marine polyether toxins.</title>
        <authorList>
            <person name="Fallon T.R."/>
            <person name="Shende V.V."/>
            <person name="Wierzbicki I.H."/>
            <person name="Pendleton A.L."/>
            <person name="Watervoot N.F."/>
            <person name="Auber R.P."/>
            <person name="Gonzalez D.J."/>
            <person name="Wisecaver J.H."/>
            <person name="Moore B.S."/>
        </authorList>
    </citation>
    <scope>NUCLEOTIDE SEQUENCE [LARGE SCALE GENOMIC DNA]</scope>
    <source>
        <strain evidence="1 2">12B1</strain>
    </source>
</reference>
<organism evidence="1 2">
    <name type="scientific">Prymnesium parvum</name>
    <name type="common">Toxic golden alga</name>
    <dbReference type="NCBI Taxonomy" id="97485"/>
    <lineage>
        <taxon>Eukaryota</taxon>
        <taxon>Haptista</taxon>
        <taxon>Haptophyta</taxon>
        <taxon>Prymnesiophyceae</taxon>
        <taxon>Prymnesiales</taxon>
        <taxon>Prymnesiaceae</taxon>
        <taxon>Prymnesium</taxon>
    </lineage>
</organism>
<dbReference type="InterPro" id="IPR013078">
    <property type="entry name" value="His_Pase_superF_clade-1"/>
</dbReference>
<dbReference type="CDD" id="cd07067">
    <property type="entry name" value="HP_PGM_like"/>
    <property type="match status" value="1"/>
</dbReference>
<dbReference type="Proteomes" id="UP001515480">
    <property type="component" value="Unassembled WGS sequence"/>
</dbReference>
<gene>
    <name evidence="1" type="ORF">AB1Y20_003844</name>
</gene>
<evidence type="ECO:0000313" key="1">
    <source>
        <dbReference type="EMBL" id="KAL1514758.1"/>
    </source>
</evidence>
<dbReference type="SUPFAM" id="SSF53254">
    <property type="entry name" value="Phosphoglycerate mutase-like"/>
    <property type="match status" value="1"/>
</dbReference>
<dbReference type="Pfam" id="PF00300">
    <property type="entry name" value="His_Phos_1"/>
    <property type="match status" value="2"/>
</dbReference>
<comment type="caution">
    <text evidence="1">The sequence shown here is derived from an EMBL/GenBank/DDBJ whole genome shotgun (WGS) entry which is preliminary data.</text>
</comment>
<dbReference type="PANTHER" id="PTHR47821">
    <property type="entry name" value="PHOSPHOGLYCERATE MUTASE FAMILY PROTEIN"/>
    <property type="match status" value="1"/>
</dbReference>
<name>A0AB34J811_PRYPA</name>
<dbReference type="EMBL" id="JBGBPQ010000012">
    <property type="protein sequence ID" value="KAL1514758.1"/>
    <property type="molecule type" value="Genomic_DNA"/>
</dbReference>
<protein>
    <recommendedName>
        <fullName evidence="3">Phosphoglycerate mutase</fullName>
    </recommendedName>
</protein>
<dbReference type="AlphaFoldDB" id="A0AB34J811"/>
<keyword evidence="2" id="KW-1185">Reference proteome</keyword>
<dbReference type="PANTHER" id="PTHR47821:SF2">
    <property type="entry name" value="PHOSPHOGLYCERATE MUTASE FAMILY PROTEIN"/>
    <property type="match status" value="1"/>
</dbReference>
<evidence type="ECO:0008006" key="3">
    <source>
        <dbReference type="Google" id="ProtNLM"/>
    </source>
</evidence>
<dbReference type="SMART" id="SM00855">
    <property type="entry name" value="PGAM"/>
    <property type="match status" value="1"/>
</dbReference>
<evidence type="ECO:0000313" key="2">
    <source>
        <dbReference type="Proteomes" id="UP001515480"/>
    </source>
</evidence>
<dbReference type="Gene3D" id="3.40.50.1240">
    <property type="entry name" value="Phosphoglycerate mutase-like"/>
    <property type="match status" value="1"/>
</dbReference>
<dbReference type="InterPro" id="IPR029033">
    <property type="entry name" value="His_PPase_superfam"/>
</dbReference>